<comment type="caution">
    <text evidence="1">The sequence shown here is derived from an EMBL/GenBank/DDBJ whole genome shotgun (WGS) entry which is preliminary data.</text>
</comment>
<keyword evidence="2" id="KW-1185">Reference proteome</keyword>
<dbReference type="Proteomes" id="UP000789831">
    <property type="component" value="Unassembled WGS sequence"/>
</dbReference>
<name>A0A9N9D6U9_9GLOM</name>
<protein>
    <submittedName>
        <fullName evidence="1">12689_t:CDS:1</fullName>
    </submittedName>
</protein>
<evidence type="ECO:0000313" key="2">
    <source>
        <dbReference type="Proteomes" id="UP000789831"/>
    </source>
</evidence>
<feature type="non-terminal residue" evidence="1">
    <location>
        <position position="1"/>
    </location>
</feature>
<reference evidence="1" key="1">
    <citation type="submission" date="2021-06" db="EMBL/GenBank/DDBJ databases">
        <authorList>
            <person name="Kallberg Y."/>
            <person name="Tangrot J."/>
            <person name="Rosling A."/>
        </authorList>
    </citation>
    <scope>NUCLEOTIDE SEQUENCE</scope>
    <source>
        <strain evidence="1">MT106</strain>
    </source>
</reference>
<proteinExistence type="predicted"/>
<dbReference type="AlphaFoldDB" id="A0A9N9D6U9"/>
<dbReference type="EMBL" id="CAJVPL010003061">
    <property type="protein sequence ID" value="CAG8625369.1"/>
    <property type="molecule type" value="Genomic_DNA"/>
</dbReference>
<organism evidence="1 2">
    <name type="scientific">Ambispora gerdemannii</name>
    <dbReference type="NCBI Taxonomy" id="144530"/>
    <lineage>
        <taxon>Eukaryota</taxon>
        <taxon>Fungi</taxon>
        <taxon>Fungi incertae sedis</taxon>
        <taxon>Mucoromycota</taxon>
        <taxon>Glomeromycotina</taxon>
        <taxon>Glomeromycetes</taxon>
        <taxon>Archaeosporales</taxon>
        <taxon>Ambisporaceae</taxon>
        <taxon>Ambispora</taxon>
    </lineage>
</organism>
<accession>A0A9N9D6U9</accession>
<sequence length="60" mass="6553">ALEAFNVRRASDFGSGVCENCIDLYYECGPNSCKYGQTCLVKQNTCKACGGIYCLSDEKI</sequence>
<gene>
    <name evidence="1" type="ORF">AGERDE_LOCUS10260</name>
</gene>
<evidence type="ECO:0000313" key="1">
    <source>
        <dbReference type="EMBL" id="CAG8625369.1"/>
    </source>
</evidence>